<evidence type="ECO:0000313" key="2">
    <source>
        <dbReference type="EMBL" id="GAC27641.1"/>
    </source>
</evidence>
<reference evidence="3" key="1">
    <citation type="journal article" date="2014" name="Environ. Microbiol.">
        <title>Comparative genomics of the marine bacterial genus Glaciecola reveals the high degree of genomic diversity and genomic characteristic for cold adaptation.</title>
        <authorList>
            <person name="Qin Q.L."/>
            <person name="Xie B.B."/>
            <person name="Yu Y."/>
            <person name="Shu Y.L."/>
            <person name="Rong J.C."/>
            <person name="Zhang Y.J."/>
            <person name="Zhao D.L."/>
            <person name="Chen X.L."/>
            <person name="Zhang X.Y."/>
            <person name="Chen B."/>
            <person name="Zhou B.C."/>
            <person name="Zhang Y.Z."/>
        </authorList>
    </citation>
    <scope>NUCLEOTIDE SEQUENCE [LARGE SCALE GENOMIC DNA]</scope>
    <source>
        <strain evidence="3">ACAM 615</strain>
    </source>
</reference>
<evidence type="ECO:0000313" key="3">
    <source>
        <dbReference type="Proteomes" id="UP000006251"/>
    </source>
</evidence>
<accession>K6YUG6</accession>
<dbReference type="EMBL" id="BAEQ01000014">
    <property type="protein sequence ID" value="GAC27641.1"/>
    <property type="molecule type" value="Genomic_DNA"/>
</dbReference>
<dbReference type="Gene3D" id="2.40.50.870">
    <property type="entry name" value="Protein of unknown function (DUF3299)"/>
    <property type="match status" value="1"/>
</dbReference>
<keyword evidence="1" id="KW-0472">Membrane</keyword>
<comment type="caution">
    <text evidence="2">The sequence shown here is derived from an EMBL/GenBank/DDBJ whole genome shotgun (WGS) entry which is preliminary data.</text>
</comment>
<feature type="transmembrane region" description="Helical" evidence="1">
    <location>
        <begin position="6"/>
        <end position="27"/>
    </location>
</feature>
<keyword evidence="3" id="KW-1185">Reference proteome</keyword>
<gene>
    <name evidence="2" type="ORF">GPAL_0761</name>
</gene>
<dbReference type="AlphaFoldDB" id="K6YUG6"/>
<evidence type="ECO:0008006" key="4">
    <source>
        <dbReference type="Google" id="ProtNLM"/>
    </source>
</evidence>
<protein>
    <recommendedName>
        <fullName evidence="4">Lipoprotein</fullName>
    </recommendedName>
</protein>
<name>K6YUG6_9ALTE</name>
<evidence type="ECO:0000256" key="1">
    <source>
        <dbReference type="SAM" id="Phobius"/>
    </source>
</evidence>
<dbReference type="STRING" id="1121922.GCA_000428905_01864"/>
<organism evidence="2 3">
    <name type="scientific">Brumicola pallidula DSM 14239 = ACAM 615</name>
    <dbReference type="NCBI Taxonomy" id="1121922"/>
    <lineage>
        <taxon>Bacteria</taxon>
        <taxon>Pseudomonadati</taxon>
        <taxon>Pseudomonadota</taxon>
        <taxon>Gammaproteobacteria</taxon>
        <taxon>Alteromonadales</taxon>
        <taxon>Alteromonadaceae</taxon>
        <taxon>Brumicola</taxon>
    </lineage>
</organism>
<dbReference type="Proteomes" id="UP000006251">
    <property type="component" value="Unassembled WGS sequence"/>
</dbReference>
<dbReference type="InterPro" id="IPR021727">
    <property type="entry name" value="DUF3299"/>
</dbReference>
<dbReference type="Pfam" id="PF11736">
    <property type="entry name" value="DUF3299"/>
    <property type="match status" value="1"/>
</dbReference>
<keyword evidence="1" id="KW-0812">Transmembrane</keyword>
<proteinExistence type="predicted"/>
<sequence length="169" mass="19163">MIQVSYFLRATMLVIIFAALFCSKALLTPPAFLDEIDEGSRLDSLDMLLTGDNNDPRSARYLQALDSTRIIEDFNNKRIRIPGFIVPLVSDEKQNISEFFIVPYFGACMHLPPPPPNQILHVKTDKKIRLNSLQDAFWFEGQIKIETIDNLLGKAAYSLRLEGISPYEG</sequence>
<keyword evidence="1" id="KW-1133">Transmembrane helix</keyword>